<dbReference type="EnsemblMetazoa" id="XM_014404834.2">
    <property type="protein sequence ID" value="XP_014260320.1"/>
    <property type="gene ID" value="LOC106672963"/>
</dbReference>
<proteinExistence type="predicted"/>
<dbReference type="InterPro" id="IPR025799">
    <property type="entry name" value="Arg_MeTrfase"/>
</dbReference>
<dbReference type="Gene3D" id="3.40.50.150">
    <property type="entry name" value="Vaccinia Virus protein VP39"/>
    <property type="match status" value="1"/>
</dbReference>
<dbReference type="InterPro" id="IPR029063">
    <property type="entry name" value="SAM-dependent_MTases_sf"/>
</dbReference>
<dbReference type="KEGG" id="clec:106672963"/>
<name>A0A8I6S9F8_CIMLE</name>
<dbReference type="GeneID" id="106672963"/>
<accession>A0A8I6S9F8</accession>
<sequence>MDWDDRYEQLTKYKAKFDKYSFYFKLKEILTDKPDLLRNKTILNLQGGSGWIALYCALVGGASKVYTVENSEAMVQIIKGCSVENGVKDKVQVLKGNVKDIVIPEPVDGIIFDWTTFSVFNDSFHEDIIAARSYMKNGGFIIPESCEIYAGLCQLTTCIDFLNAKGITMKSVEQIYRDKCSNKLFNTGVKSKRFNSNVQKLVEINFYNSTKDELDSVKHELLFVANDSGIVDGISIWCSFGLSGVTNKPLENTDINPSWADSSETSIIFSNQLEVEKDEPVCFDLTFVKENAGNYKIKLENIEPDEIEHPVGCNCYMTKCMVLSACLSNPAFNYDDSD</sequence>
<dbReference type="AlphaFoldDB" id="A0A8I6S9F8"/>
<evidence type="ECO:0000313" key="2">
    <source>
        <dbReference type="EnsemblMetazoa" id="XP_014260320.1"/>
    </source>
</evidence>
<dbReference type="GO" id="GO:0035242">
    <property type="term" value="F:protein-arginine omega-N asymmetric methyltransferase activity"/>
    <property type="evidence" value="ECO:0007669"/>
    <property type="project" value="TreeGrafter"/>
</dbReference>
<dbReference type="PANTHER" id="PTHR11006">
    <property type="entry name" value="PROTEIN ARGININE N-METHYLTRANSFERASE"/>
    <property type="match status" value="1"/>
</dbReference>
<reference evidence="2" key="1">
    <citation type="submission" date="2022-01" db="UniProtKB">
        <authorList>
            <consortium name="EnsemblMetazoa"/>
        </authorList>
    </citation>
    <scope>IDENTIFICATION</scope>
</reference>
<evidence type="ECO:0000256" key="1">
    <source>
        <dbReference type="ARBA" id="ARBA00022691"/>
    </source>
</evidence>
<protein>
    <submittedName>
        <fullName evidence="2">Uncharacterized protein</fullName>
    </submittedName>
</protein>
<dbReference type="Proteomes" id="UP000494040">
    <property type="component" value="Unassembled WGS sequence"/>
</dbReference>
<keyword evidence="1" id="KW-0949">S-adenosyl-L-methionine</keyword>
<dbReference type="Gene3D" id="2.70.160.11">
    <property type="entry name" value="Hnrnp arginine n-methyltransferase1"/>
    <property type="match status" value="1"/>
</dbReference>
<dbReference type="PANTHER" id="PTHR11006:SF122">
    <property type="entry name" value="ARGININE METHYLTRANSFERASE 8"/>
    <property type="match status" value="1"/>
</dbReference>
<keyword evidence="3" id="KW-1185">Reference proteome</keyword>
<dbReference type="GO" id="GO:0035241">
    <property type="term" value="F:protein-arginine omega-N monomethyltransferase activity"/>
    <property type="evidence" value="ECO:0007669"/>
    <property type="project" value="TreeGrafter"/>
</dbReference>
<dbReference type="GO" id="GO:0042054">
    <property type="term" value="F:histone methyltransferase activity"/>
    <property type="evidence" value="ECO:0007669"/>
    <property type="project" value="TreeGrafter"/>
</dbReference>
<organism evidence="2 3">
    <name type="scientific">Cimex lectularius</name>
    <name type="common">Bed bug</name>
    <name type="synonym">Acanthia lectularia</name>
    <dbReference type="NCBI Taxonomy" id="79782"/>
    <lineage>
        <taxon>Eukaryota</taxon>
        <taxon>Metazoa</taxon>
        <taxon>Ecdysozoa</taxon>
        <taxon>Arthropoda</taxon>
        <taxon>Hexapoda</taxon>
        <taxon>Insecta</taxon>
        <taxon>Pterygota</taxon>
        <taxon>Neoptera</taxon>
        <taxon>Paraneoptera</taxon>
        <taxon>Hemiptera</taxon>
        <taxon>Heteroptera</taxon>
        <taxon>Panheteroptera</taxon>
        <taxon>Cimicomorpha</taxon>
        <taxon>Cimicidae</taxon>
        <taxon>Cimex</taxon>
    </lineage>
</organism>
<evidence type="ECO:0000313" key="3">
    <source>
        <dbReference type="Proteomes" id="UP000494040"/>
    </source>
</evidence>
<dbReference type="OrthoDB" id="7848332at2759"/>
<dbReference type="RefSeq" id="XP_014260320.1">
    <property type="nucleotide sequence ID" value="XM_014404834.2"/>
</dbReference>
<dbReference type="GO" id="GO:0005634">
    <property type="term" value="C:nucleus"/>
    <property type="evidence" value="ECO:0007669"/>
    <property type="project" value="TreeGrafter"/>
</dbReference>
<dbReference type="SUPFAM" id="SSF53335">
    <property type="entry name" value="S-adenosyl-L-methionine-dependent methyltransferases"/>
    <property type="match status" value="1"/>
</dbReference>